<organism evidence="1 2">
    <name type="scientific">Xenoophorus captivus</name>
    <dbReference type="NCBI Taxonomy" id="1517983"/>
    <lineage>
        <taxon>Eukaryota</taxon>
        <taxon>Metazoa</taxon>
        <taxon>Chordata</taxon>
        <taxon>Craniata</taxon>
        <taxon>Vertebrata</taxon>
        <taxon>Euteleostomi</taxon>
        <taxon>Actinopterygii</taxon>
        <taxon>Neopterygii</taxon>
        <taxon>Teleostei</taxon>
        <taxon>Neoteleostei</taxon>
        <taxon>Acanthomorphata</taxon>
        <taxon>Ovalentaria</taxon>
        <taxon>Atherinomorphae</taxon>
        <taxon>Cyprinodontiformes</taxon>
        <taxon>Goodeidae</taxon>
        <taxon>Xenoophorus</taxon>
    </lineage>
</organism>
<evidence type="ECO:0000313" key="2">
    <source>
        <dbReference type="Proteomes" id="UP001434883"/>
    </source>
</evidence>
<comment type="caution">
    <text evidence="1">The sequence shown here is derived from an EMBL/GenBank/DDBJ whole genome shotgun (WGS) entry which is preliminary data.</text>
</comment>
<accession>A0ABV0RZK0</accession>
<evidence type="ECO:0000313" key="1">
    <source>
        <dbReference type="EMBL" id="MEQ2213057.1"/>
    </source>
</evidence>
<dbReference type="EMBL" id="JAHRIN010060895">
    <property type="protein sequence ID" value="MEQ2213057.1"/>
    <property type="molecule type" value="Genomic_DNA"/>
</dbReference>
<reference evidence="1 2" key="1">
    <citation type="submission" date="2021-06" db="EMBL/GenBank/DDBJ databases">
        <authorList>
            <person name="Palmer J.M."/>
        </authorList>
    </citation>
    <scope>NUCLEOTIDE SEQUENCE [LARGE SCALE GENOMIC DNA]</scope>
    <source>
        <strain evidence="1 2">XC_2019</strain>
        <tissue evidence="1">Muscle</tissue>
    </source>
</reference>
<name>A0ABV0RZK0_9TELE</name>
<keyword evidence="2" id="KW-1185">Reference proteome</keyword>
<gene>
    <name evidence="1" type="ORF">XENOCAPTIV_009084</name>
</gene>
<sequence>MSYTWQTGTCCPGYFANEGTEVVSQLLITEHVFNNTLPIIPFSSFCVTGFFRSLSEKIQLWLFGWRGFMFLFVSRAHVSHTGPAIIVMNCVNNGVFGHLFCRTVCH</sequence>
<proteinExistence type="predicted"/>
<dbReference type="Proteomes" id="UP001434883">
    <property type="component" value="Unassembled WGS sequence"/>
</dbReference>
<protein>
    <submittedName>
        <fullName evidence="1">Uncharacterized protein</fullName>
    </submittedName>
</protein>